<evidence type="ECO:0000256" key="1">
    <source>
        <dbReference type="PROSITE-ProRule" id="PRU00047"/>
    </source>
</evidence>
<protein>
    <recommendedName>
        <fullName evidence="2">CCHC-type domain-containing protein</fullName>
    </recommendedName>
</protein>
<dbReference type="KEGG" id="bmor:105841836"/>
<dbReference type="GeneID" id="105841836"/>
<keyword evidence="1" id="KW-0863">Zinc-finger</keyword>
<dbReference type="GO" id="GO:0003676">
    <property type="term" value="F:nucleic acid binding"/>
    <property type="evidence" value="ECO:0007669"/>
    <property type="project" value="InterPro"/>
</dbReference>
<dbReference type="InterPro" id="IPR036875">
    <property type="entry name" value="Znf_CCHC_sf"/>
</dbReference>
<dbReference type="EnsemblMetazoa" id="XM_012691466.3">
    <property type="protein sequence ID" value="XP_012546920.3"/>
    <property type="gene ID" value="LOC105841836"/>
</dbReference>
<dbReference type="GO" id="GO:0071897">
    <property type="term" value="P:DNA biosynthetic process"/>
    <property type="evidence" value="ECO:0007669"/>
    <property type="project" value="UniProtKB-ARBA"/>
</dbReference>
<evidence type="ECO:0000259" key="2">
    <source>
        <dbReference type="PROSITE" id="PS50158"/>
    </source>
</evidence>
<feature type="domain" description="CCHC-type" evidence="2">
    <location>
        <begin position="89"/>
        <end position="103"/>
    </location>
</feature>
<reference evidence="4" key="1">
    <citation type="journal article" date="2008" name="Insect Biochem. Mol. Biol.">
        <title>The genome of a lepidopteran model insect, the silkworm Bombyx mori.</title>
        <authorList>
            <consortium name="International Silkworm Genome Consortium"/>
        </authorList>
    </citation>
    <scope>NUCLEOTIDE SEQUENCE [LARGE SCALE GENOMIC DNA]</scope>
    <source>
        <strain evidence="4">p50T</strain>
    </source>
</reference>
<proteinExistence type="predicted"/>
<accession>A0A8R2C6J5</accession>
<dbReference type="RefSeq" id="XP_012546920.3">
    <property type="nucleotide sequence ID" value="XM_012691466.4"/>
</dbReference>
<evidence type="ECO:0000313" key="3">
    <source>
        <dbReference type="EnsemblMetazoa" id="XP_012546920.3"/>
    </source>
</evidence>
<dbReference type="Proteomes" id="UP000005204">
    <property type="component" value="Unassembled WGS sequence"/>
</dbReference>
<sequence length="307" mass="34517">MMSSKKKKSNESCIDYMFAMKELGRRGKMVDYVATKYIVDGIQDQEINKIMLYGVTTYTELKEKLKIYEILKEKMKKITNTREWSSKSRCYSCGEKSHKSEDCNVFGHISSQCPAKAGASSTTASSARTEQQPKRTYIATKQEGGLQPGGLTTYCARREVVGCGRRRTALCGRPMSSSGQIKADDDDDVDIVGHVMNENVRNEVTRLVDEYRPCQPKEAPIELKITLKDDISVAQRPRCISPKEQDEVDKQVKEWLEQGVIWDSDSSATSEGGSANKTTIDLETLQYLKDESMRTSKSGDVKMLILL</sequence>
<dbReference type="Gene3D" id="3.10.10.10">
    <property type="entry name" value="HIV Type 1 Reverse Transcriptase, subunit A, domain 1"/>
    <property type="match status" value="1"/>
</dbReference>
<dbReference type="InterPro" id="IPR043502">
    <property type="entry name" value="DNA/RNA_pol_sf"/>
</dbReference>
<dbReference type="AlphaFoldDB" id="A0A8R2C6J5"/>
<dbReference type="InterPro" id="IPR001878">
    <property type="entry name" value="Znf_CCHC"/>
</dbReference>
<organism evidence="3 4">
    <name type="scientific">Bombyx mori</name>
    <name type="common">Silk moth</name>
    <dbReference type="NCBI Taxonomy" id="7091"/>
    <lineage>
        <taxon>Eukaryota</taxon>
        <taxon>Metazoa</taxon>
        <taxon>Ecdysozoa</taxon>
        <taxon>Arthropoda</taxon>
        <taxon>Hexapoda</taxon>
        <taxon>Insecta</taxon>
        <taxon>Pterygota</taxon>
        <taxon>Neoptera</taxon>
        <taxon>Endopterygota</taxon>
        <taxon>Lepidoptera</taxon>
        <taxon>Glossata</taxon>
        <taxon>Ditrysia</taxon>
        <taxon>Bombycoidea</taxon>
        <taxon>Bombycidae</taxon>
        <taxon>Bombycinae</taxon>
        <taxon>Bombyx</taxon>
    </lineage>
</organism>
<dbReference type="SUPFAM" id="SSF57756">
    <property type="entry name" value="Retrovirus zinc finger-like domains"/>
    <property type="match status" value="1"/>
</dbReference>
<dbReference type="GO" id="GO:0008270">
    <property type="term" value="F:zinc ion binding"/>
    <property type="evidence" value="ECO:0007669"/>
    <property type="project" value="UniProtKB-KW"/>
</dbReference>
<evidence type="ECO:0000313" key="4">
    <source>
        <dbReference type="Proteomes" id="UP000005204"/>
    </source>
</evidence>
<name>A0A8R2C6J5_BOMMO</name>
<dbReference type="PROSITE" id="PS50158">
    <property type="entry name" value="ZF_CCHC"/>
    <property type="match status" value="1"/>
</dbReference>
<keyword evidence="1" id="KW-0479">Metal-binding</keyword>
<reference evidence="3" key="2">
    <citation type="submission" date="2022-06" db="UniProtKB">
        <authorList>
            <consortium name="EnsemblMetazoa"/>
        </authorList>
    </citation>
    <scope>IDENTIFICATION</scope>
    <source>
        <strain evidence="3">p50T (Dazao)</strain>
    </source>
</reference>
<keyword evidence="1" id="KW-0862">Zinc</keyword>
<dbReference type="SUPFAM" id="SSF56672">
    <property type="entry name" value="DNA/RNA polymerases"/>
    <property type="match status" value="1"/>
</dbReference>
<keyword evidence="4" id="KW-1185">Reference proteome</keyword>